<sequence>MDYDRSFDWTFQWDAAGVFSCSNVHSSTSELAVANPESLVLDDEHVEDWSKTMAKGEDSQNENDECITGEGNFVSRWAYKESQSHDSDHDADLRLALKGTSPGFFRNATAFYRHTATLQGQKQLSRWPMVRALCDGLQHAGYRVEMDDDGDLWYDCDDGDRYFDAWETQPAEERDDWLVDVCPICQNFDEYGLGHVLDIEREAIDKVREYRRQVQEGKSKYF</sequence>
<gene>
    <name evidence="1" type="ORF">CGCSCA2_v002351</name>
</gene>
<comment type="caution">
    <text evidence="1">The sequence shown here is derived from an EMBL/GenBank/DDBJ whole genome shotgun (WGS) entry which is preliminary data.</text>
</comment>
<organism evidence="1 2">
    <name type="scientific">Colletotrichum siamense</name>
    <name type="common">Anthracnose fungus</name>
    <dbReference type="NCBI Taxonomy" id="690259"/>
    <lineage>
        <taxon>Eukaryota</taxon>
        <taxon>Fungi</taxon>
        <taxon>Dikarya</taxon>
        <taxon>Ascomycota</taxon>
        <taxon>Pezizomycotina</taxon>
        <taxon>Sordariomycetes</taxon>
        <taxon>Hypocreomycetidae</taxon>
        <taxon>Glomerellales</taxon>
        <taxon>Glomerellaceae</taxon>
        <taxon>Colletotrichum</taxon>
        <taxon>Colletotrichum gloeosporioides species complex</taxon>
    </lineage>
</organism>
<dbReference type="OrthoDB" id="4835044at2759"/>
<protein>
    <submittedName>
        <fullName evidence="1">Uncharacterized protein</fullName>
    </submittedName>
</protein>
<reference evidence="1" key="1">
    <citation type="submission" date="2019-06" db="EMBL/GenBank/DDBJ databases">
        <authorList>
            <person name="Gan P."/>
            <person name="Shirasu K."/>
        </authorList>
    </citation>
    <scope>NUCLEOTIDE SEQUENCE [LARGE SCALE GENOMIC DNA]</scope>
    <source>
        <strain evidence="1">CAD2</strain>
    </source>
</reference>
<dbReference type="AlphaFoldDB" id="A0A9P5F1L0"/>
<dbReference type="EMBL" id="QPMT01000005">
    <property type="protein sequence ID" value="KAF4864033.1"/>
    <property type="molecule type" value="Genomic_DNA"/>
</dbReference>
<evidence type="ECO:0000313" key="2">
    <source>
        <dbReference type="Proteomes" id="UP000711996"/>
    </source>
</evidence>
<name>A0A9P5F1L0_COLSI</name>
<keyword evidence="2" id="KW-1185">Reference proteome</keyword>
<proteinExistence type="predicted"/>
<accession>A0A9P5F1L0</accession>
<evidence type="ECO:0000313" key="1">
    <source>
        <dbReference type="EMBL" id="KAF4864033.1"/>
    </source>
</evidence>
<dbReference type="Proteomes" id="UP000711996">
    <property type="component" value="Unassembled WGS sequence"/>
</dbReference>